<dbReference type="GO" id="GO:0005975">
    <property type="term" value="P:carbohydrate metabolic process"/>
    <property type="evidence" value="ECO:0007669"/>
    <property type="project" value="InterPro"/>
</dbReference>
<dbReference type="EC" id="2.4.1.25" evidence="3 10"/>
<protein>
    <recommendedName>
        <fullName evidence="4 10">4-alpha-glucanotransferase</fullName>
        <ecNumber evidence="3 10">2.4.1.25</ecNumber>
    </recommendedName>
    <alternativeName>
        <fullName evidence="8 10">Amylomaltase</fullName>
    </alternativeName>
    <alternativeName>
        <fullName evidence="9 10">Disproportionating enzyme</fullName>
    </alternativeName>
</protein>
<dbReference type="GO" id="GO:0004134">
    <property type="term" value="F:4-alpha-glucanotransferase activity"/>
    <property type="evidence" value="ECO:0007669"/>
    <property type="project" value="UniProtKB-EC"/>
</dbReference>
<evidence type="ECO:0000313" key="11">
    <source>
        <dbReference type="EMBL" id="PRR84372.1"/>
    </source>
</evidence>
<dbReference type="NCBIfam" id="TIGR00217">
    <property type="entry name" value="malQ"/>
    <property type="match status" value="1"/>
</dbReference>
<dbReference type="EMBL" id="PVXQ01000002">
    <property type="protein sequence ID" value="PRR84372.1"/>
    <property type="molecule type" value="Genomic_DNA"/>
</dbReference>
<evidence type="ECO:0000313" key="12">
    <source>
        <dbReference type="Proteomes" id="UP000239471"/>
    </source>
</evidence>
<evidence type="ECO:0000256" key="10">
    <source>
        <dbReference type="RuleBase" id="RU361207"/>
    </source>
</evidence>
<evidence type="ECO:0000256" key="4">
    <source>
        <dbReference type="ARBA" id="ARBA00020295"/>
    </source>
</evidence>
<sequence length="497" mass="57240">MLRGAGVLMHISSLPGKFGIGTFGKEAYKFADFIKKAGMKYWQILPLGHTGFGDSPYQCFNVFAGNPYFIDFDILEESGLLKDIEYKNEDYGQNSEKVDYGKIYNSKYKVLKIAYENYKVDKPYEIELQFLQFKKKNSFWLEEYSLYMALKLHFDVGNWYNWDNDIKSRKPEAIIKYKTKLKDEIEYWSFIQYLFFSQWFELKKYVEVLGIEIIGDIPIYVAEDSVDTWSAPENFRLDKRTLEPTVVAGCPPDAFSDTGQLWGNLIYDWNLMKKTGYKWWISRIRESLKLYDVVRIDHFRGFESYWAIPYGNGTAVNGSWEKGPGIELFNAIKAELGDVNVIAEDLGNLTDEVRDFLKQTGFPGMKILQFAFDGSNDNCYLPHKYSPKCVAYTGSHDNDTLLGWCEKTASGNDIKNAKEYLGLNETEGYSWGLIRGVCASVADVSIAQMQDFIGAGNEARMNLPSSMGTNWSWRIKSDRLTDELANKMAGLNYRFER</sequence>
<evidence type="ECO:0000256" key="1">
    <source>
        <dbReference type="ARBA" id="ARBA00000439"/>
    </source>
</evidence>
<dbReference type="InterPro" id="IPR017853">
    <property type="entry name" value="GH"/>
</dbReference>
<dbReference type="NCBIfam" id="NF011080">
    <property type="entry name" value="PRK14508.1-3"/>
    <property type="match status" value="1"/>
</dbReference>
<keyword evidence="6 10" id="KW-0808">Transferase</keyword>
<evidence type="ECO:0000256" key="7">
    <source>
        <dbReference type="ARBA" id="ARBA00023277"/>
    </source>
</evidence>
<comment type="caution">
    <text evidence="11">The sequence shown here is derived from an EMBL/GenBank/DDBJ whole genome shotgun (WGS) entry which is preliminary data.</text>
</comment>
<dbReference type="RefSeq" id="WP_106058336.1">
    <property type="nucleotide sequence ID" value="NZ_PVXQ01000002.1"/>
</dbReference>
<dbReference type="Gene3D" id="3.20.20.80">
    <property type="entry name" value="Glycosidases"/>
    <property type="match status" value="1"/>
</dbReference>
<comment type="catalytic activity">
    <reaction evidence="1 10">
        <text>Transfers a segment of a (1-&gt;4)-alpha-D-glucan to a new position in an acceptor, which may be glucose or a (1-&gt;4)-alpha-D-glucan.</text>
        <dbReference type="EC" id="2.4.1.25"/>
    </reaction>
</comment>
<name>A0A2T0BKP5_9CLOT</name>
<dbReference type="InterPro" id="IPR003385">
    <property type="entry name" value="Glyco_hydro_77"/>
</dbReference>
<keyword evidence="5 10" id="KW-0328">Glycosyltransferase</keyword>
<organism evidence="11 12">
    <name type="scientific">Clostridium vincentii</name>
    <dbReference type="NCBI Taxonomy" id="52704"/>
    <lineage>
        <taxon>Bacteria</taxon>
        <taxon>Bacillati</taxon>
        <taxon>Bacillota</taxon>
        <taxon>Clostridia</taxon>
        <taxon>Eubacteriales</taxon>
        <taxon>Clostridiaceae</taxon>
        <taxon>Clostridium</taxon>
    </lineage>
</organism>
<evidence type="ECO:0000256" key="5">
    <source>
        <dbReference type="ARBA" id="ARBA00022676"/>
    </source>
</evidence>
<dbReference type="Proteomes" id="UP000239471">
    <property type="component" value="Unassembled WGS sequence"/>
</dbReference>
<dbReference type="SUPFAM" id="SSF51445">
    <property type="entry name" value="(Trans)glycosidases"/>
    <property type="match status" value="1"/>
</dbReference>
<accession>A0A2T0BKP5</accession>
<evidence type="ECO:0000256" key="8">
    <source>
        <dbReference type="ARBA" id="ARBA00031423"/>
    </source>
</evidence>
<proteinExistence type="inferred from homology"/>
<evidence type="ECO:0000256" key="2">
    <source>
        <dbReference type="ARBA" id="ARBA00005684"/>
    </source>
</evidence>
<evidence type="ECO:0000256" key="9">
    <source>
        <dbReference type="ARBA" id="ARBA00031501"/>
    </source>
</evidence>
<reference evidence="11 12" key="1">
    <citation type="submission" date="2018-03" db="EMBL/GenBank/DDBJ databases">
        <title>Genome sequence of Clostridium vincentii DSM 10228.</title>
        <authorList>
            <person name="Poehlein A."/>
            <person name="Daniel R."/>
        </authorList>
    </citation>
    <scope>NUCLEOTIDE SEQUENCE [LARGE SCALE GENOMIC DNA]</scope>
    <source>
        <strain evidence="11 12">DSM 10228</strain>
    </source>
</reference>
<gene>
    <name evidence="11" type="primary">malQ_1</name>
    <name evidence="11" type="ORF">CLVI_02980</name>
</gene>
<evidence type="ECO:0000256" key="3">
    <source>
        <dbReference type="ARBA" id="ARBA00012560"/>
    </source>
</evidence>
<keyword evidence="12" id="KW-1185">Reference proteome</keyword>
<dbReference type="AlphaFoldDB" id="A0A2T0BKP5"/>
<comment type="similarity">
    <text evidence="2 10">Belongs to the disproportionating enzyme family.</text>
</comment>
<dbReference type="Pfam" id="PF02446">
    <property type="entry name" value="Glyco_hydro_77"/>
    <property type="match status" value="1"/>
</dbReference>
<dbReference type="PANTHER" id="PTHR32438">
    <property type="entry name" value="4-ALPHA-GLUCANOTRANSFERASE DPE1, CHLOROPLASTIC/AMYLOPLASTIC"/>
    <property type="match status" value="1"/>
</dbReference>
<evidence type="ECO:0000256" key="6">
    <source>
        <dbReference type="ARBA" id="ARBA00022679"/>
    </source>
</evidence>
<dbReference type="PANTHER" id="PTHR32438:SF5">
    <property type="entry name" value="4-ALPHA-GLUCANOTRANSFERASE DPE1, CHLOROPLASTIC_AMYLOPLASTIC"/>
    <property type="match status" value="1"/>
</dbReference>
<dbReference type="OrthoDB" id="9811841at2"/>
<keyword evidence="7 10" id="KW-0119">Carbohydrate metabolism</keyword>